<keyword evidence="6 10" id="KW-0812">Transmembrane</keyword>
<keyword evidence="7" id="KW-0378">Hydrolase</keyword>
<evidence type="ECO:0000256" key="4">
    <source>
        <dbReference type="ARBA" id="ARBA00022475"/>
    </source>
</evidence>
<comment type="similarity">
    <text evidence="2">Belongs to the protease PrsW family.</text>
</comment>
<feature type="transmembrane region" description="Helical" evidence="10">
    <location>
        <begin position="142"/>
        <end position="160"/>
    </location>
</feature>
<dbReference type="Pfam" id="PF13367">
    <property type="entry name" value="PrsW-protease"/>
    <property type="match status" value="1"/>
</dbReference>
<evidence type="ECO:0000256" key="3">
    <source>
        <dbReference type="ARBA" id="ARBA00018997"/>
    </source>
</evidence>
<evidence type="ECO:0000256" key="8">
    <source>
        <dbReference type="ARBA" id="ARBA00022989"/>
    </source>
</evidence>
<protein>
    <recommendedName>
        <fullName evidence="3">Protease PrsW</fullName>
    </recommendedName>
</protein>
<dbReference type="InterPro" id="IPR023596">
    <property type="entry name" value="Peptidase_PrsW_arch/bac"/>
</dbReference>
<evidence type="ECO:0000313" key="11">
    <source>
        <dbReference type="EMBL" id="KUK86115.1"/>
    </source>
</evidence>
<dbReference type="Proteomes" id="UP000053467">
    <property type="component" value="Unassembled WGS sequence"/>
</dbReference>
<evidence type="ECO:0000256" key="6">
    <source>
        <dbReference type="ARBA" id="ARBA00022692"/>
    </source>
</evidence>
<comment type="subcellular location">
    <subcellularLocation>
        <location evidence="1">Cell membrane</location>
        <topology evidence="1">Multi-pass membrane protein</topology>
    </subcellularLocation>
</comment>
<organism evidence="11 12">
    <name type="scientific">candidate division TA06 bacterium 34_109</name>
    <dbReference type="NCBI Taxonomy" id="1635277"/>
    <lineage>
        <taxon>Bacteria</taxon>
        <taxon>Bacteria division TA06</taxon>
    </lineage>
</organism>
<dbReference type="GO" id="GO:0005886">
    <property type="term" value="C:plasma membrane"/>
    <property type="evidence" value="ECO:0007669"/>
    <property type="project" value="UniProtKB-SubCell"/>
</dbReference>
<keyword evidence="8 10" id="KW-1133">Transmembrane helix</keyword>
<feature type="transmembrane region" description="Helical" evidence="10">
    <location>
        <begin position="110"/>
        <end position="130"/>
    </location>
</feature>
<evidence type="ECO:0000256" key="2">
    <source>
        <dbReference type="ARBA" id="ARBA00009165"/>
    </source>
</evidence>
<dbReference type="GO" id="GO:0008233">
    <property type="term" value="F:peptidase activity"/>
    <property type="evidence" value="ECO:0007669"/>
    <property type="project" value="UniProtKB-KW"/>
</dbReference>
<sequence length="229" mass="26365">MRDQSSNFGPLEIILSILPFIILITYFYKRDRKKKEPLGMILFSFVSGVFIIFPAIFLEELLIESLRSFKVAPIFHSGIVGGVIEESLKFLSFLLLIFNNKNFDEPFDAIFYSVLISLGFAFLENILYVYRFGVLVAFLRPFTAISAHTMFGIVMGYFFMKAKFLNSVKSLKLLYLSFALIVPISVHFLYNFIISMKDILGGLTLILLIIYFQYMIKISKTSINRSDKL</sequence>
<evidence type="ECO:0000256" key="10">
    <source>
        <dbReference type="SAM" id="Phobius"/>
    </source>
</evidence>
<name>A0A101I1J3_UNCT6</name>
<evidence type="ECO:0000256" key="1">
    <source>
        <dbReference type="ARBA" id="ARBA00004651"/>
    </source>
</evidence>
<gene>
    <name evidence="11" type="ORF">XE03_1707</name>
</gene>
<dbReference type="EMBL" id="LGGX01000028">
    <property type="protein sequence ID" value="KUK86115.1"/>
    <property type="molecule type" value="Genomic_DNA"/>
</dbReference>
<proteinExistence type="inferred from homology"/>
<dbReference type="GO" id="GO:0006508">
    <property type="term" value="P:proteolysis"/>
    <property type="evidence" value="ECO:0007669"/>
    <property type="project" value="UniProtKB-KW"/>
</dbReference>
<dbReference type="AlphaFoldDB" id="A0A101I1J3"/>
<feature type="transmembrane region" description="Helical" evidence="10">
    <location>
        <begin position="172"/>
        <end position="193"/>
    </location>
</feature>
<keyword evidence="5 11" id="KW-0645">Protease</keyword>
<feature type="transmembrane region" description="Helical" evidence="10">
    <location>
        <begin position="199"/>
        <end position="216"/>
    </location>
</feature>
<evidence type="ECO:0000256" key="7">
    <source>
        <dbReference type="ARBA" id="ARBA00022801"/>
    </source>
</evidence>
<comment type="caution">
    <text evidence="11">The sequence shown here is derived from an EMBL/GenBank/DDBJ whole genome shotgun (WGS) entry which is preliminary data.</text>
</comment>
<dbReference type="PANTHER" id="PTHR36844">
    <property type="entry name" value="PROTEASE PRSW"/>
    <property type="match status" value="1"/>
</dbReference>
<feature type="transmembrane region" description="Helical" evidence="10">
    <location>
        <begin position="40"/>
        <end position="58"/>
    </location>
</feature>
<evidence type="ECO:0000313" key="12">
    <source>
        <dbReference type="Proteomes" id="UP000053467"/>
    </source>
</evidence>
<keyword evidence="9 10" id="KW-0472">Membrane</keyword>
<dbReference type="PIRSF" id="PIRSF016933">
    <property type="entry name" value="PrsW"/>
    <property type="match status" value="1"/>
</dbReference>
<reference evidence="12" key="1">
    <citation type="journal article" date="2015" name="MBio">
        <title>Genome-Resolved Metagenomic Analysis Reveals Roles for Candidate Phyla and Other Microbial Community Members in Biogeochemical Transformations in Oil Reservoirs.</title>
        <authorList>
            <person name="Hu P."/>
            <person name="Tom L."/>
            <person name="Singh A."/>
            <person name="Thomas B.C."/>
            <person name="Baker B.J."/>
            <person name="Piceno Y.M."/>
            <person name="Andersen G.L."/>
            <person name="Banfield J.F."/>
        </authorList>
    </citation>
    <scope>NUCLEOTIDE SEQUENCE [LARGE SCALE GENOMIC DNA]</scope>
</reference>
<feature type="transmembrane region" description="Helical" evidence="10">
    <location>
        <begin position="6"/>
        <end position="28"/>
    </location>
</feature>
<accession>A0A101I1J3</accession>
<keyword evidence="4" id="KW-1003">Cell membrane</keyword>
<dbReference type="InterPro" id="IPR026898">
    <property type="entry name" value="PrsW"/>
</dbReference>
<evidence type="ECO:0000256" key="9">
    <source>
        <dbReference type="ARBA" id="ARBA00023136"/>
    </source>
</evidence>
<evidence type="ECO:0000256" key="5">
    <source>
        <dbReference type="ARBA" id="ARBA00022670"/>
    </source>
</evidence>
<dbReference type="PANTHER" id="PTHR36844:SF1">
    <property type="entry name" value="PROTEASE PRSW"/>
    <property type="match status" value="1"/>
</dbReference>